<dbReference type="AlphaFoldDB" id="A0AAD5U2S2"/>
<feature type="region of interest" description="Disordered" evidence="1">
    <location>
        <begin position="481"/>
        <end position="526"/>
    </location>
</feature>
<gene>
    <name evidence="2" type="ORF">HK099_002539</name>
</gene>
<keyword evidence="3" id="KW-1185">Reference proteome</keyword>
<dbReference type="Proteomes" id="UP001211065">
    <property type="component" value="Unassembled WGS sequence"/>
</dbReference>
<name>A0AAD5U2S2_9FUNG</name>
<protein>
    <submittedName>
        <fullName evidence="2">Uncharacterized protein</fullName>
    </submittedName>
</protein>
<feature type="compositionally biased region" description="Polar residues" evidence="1">
    <location>
        <begin position="511"/>
        <end position="526"/>
    </location>
</feature>
<feature type="compositionally biased region" description="Polar residues" evidence="1">
    <location>
        <begin position="486"/>
        <end position="501"/>
    </location>
</feature>
<organism evidence="2 3">
    <name type="scientific">Clydaea vesicula</name>
    <dbReference type="NCBI Taxonomy" id="447962"/>
    <lineage>
        <taxon>Eukaryota</taxon>
        <taxon>Fungi</taxon>
        <taxon>Fungi incertae sedis</taxon>
        <taxon>Chytridiomycota</taxon>
        <taxon>Chytridiomycota incertae sedis</taxon>
        <taxon>Chytridiomycetes</taxon>
        <taxon>Lobulomycetales</taxon>
        <taxon>Lobulomycetaceae</taxon>
        <taxon>Clydaea</taxon>
    </lineage>
</organism>
<accession>A0AAD5U2S2</accession>
<evidence type="ECO:0000313" key="2">
    <source>
        <dbReference type="EMBL" id="KAJ3222226.1"/>
    </source>
</evidence>
<evidence type="ECO:0000313" key="3">
    <source>
        <dbReference type="Proteomes" id="UP001211065"/>
    </source>
</evidence>
<reference evidence="2" key="1">
    <citation type="submission" date="2020-05" db="EMBL/GenBank/DDBJ databases">
        <title>Phylogenomic resolution of chytrid fungi.</title>
        <authorList>
            <person name="Stajich J.E."/>
            <person name="Amses K."/>
            <person name="Simmons R."/>
            <person name="Seto K."/>
            <person name="Myers J."/>
            <person name="Bonds A."/>
            <person name="Quandt C.A."/>
            <person name="Barry K."/>
            <person name="Liu P."/>
            <person name="Grigoriev I."/>
            <person name="Longcore J.E."/>
            <person name="James T.Y."/>
        </authorList>
    </citation>
    <scope>NUCLEOTIDE SEQUENCE</scope>
    <source>
        <strain evidence="2">JEL0476</strain>
    </source>
</reference>
<dbReference type="EMBL" id="JADGJW010000185">
    <property type="protein sequence ID" value="KAJ3222226.1"/>
    <property type="molecule type" value="Genomic_DNA"/>
</dbReference>
<proteinExistence type="predicted"/>
<sequence length="919" mass="103881">MSSSSNYFDLPPPQYTDFDENSDLNPSSTLILHSYQHSLRCPLITHDSIKKLFKDYLIANSSRLFPPDLSKIENSFKLDLIEPIIAFQSTIHSLIEERKINIVREPNDKNVKRNNKVEFNSNNNQNVIVNNYSDAKDYDPFELVKVRNYEFFDKFLAKFGQDVNWKEGKASVDLVETTNRNECETCCGTGKVPCKRCQFQKDDKLNTCASCSNSKKTLCEDCRGCGFVKRYLNLKISRYLKSTSQVILKKKLLGPDEIFETIINVDNKNVISQEKIEKELKHLIFEQSNEGLQILPKLQQGGSDVNLTDVIQSLDELVLKNAKLFSKIKNFRIMRQKIIIEQLNMFEISCSIVLDSSEKNNVKTFGLYVLHDETSNSLKLIDHYGYTNSLLSRIGSRLASIDDSNSEILKELVNTLDIRVSASTESEMAIESEKEKENQEEQGFIHAPSISNSSSSIPNSIIAPPFQIATPTKSTVYMPTPPQPILHSSASRTRNPPTSTVKPKKPEYRSRSTSLKDGLSANKNTDNKLISTSLNKMMLNPDFSSKKNNVESYSYREDLIYAYKYDIKSKSSKPIIGEKFIIFPLALPIDTTRIRPESLKQTEIIISVSVTQNSIKLNQSVNIPGNGPLCDGEEFDSVNLFEGLIFDPNFNSKNVPKFCLSQQSKQKSINALPKIQKLTRKLISVKPFLSVQLTLASISSEEILMAMHIENAVEDPGVSYTLKDFSVEMSNAVVNLEKGCVLSLPCEIYQQEQATFFLKITQLEESDMQYFSNSEVNKLSAQSINSLVEANSAMNFLVDVKVEGVLNDLGLKKQKIVGKWYHQLDINSVRNSTQRIEVLPKYGTLFESSSNNKLMEYDDIDGLNTVKDDVFISFSVSTFIKLNKIFSVQVLLVNNSTITKNLKLVIPSKYGKPIPNELE</sequence>
<evidence type="ECO:0000256" key="1">
    <source>
        <dbReference type="SAM" id="MobiDB-lite"/>
    </source>
</evidence>
<comment type="caution">
    <text evidence="2">The sequence shown here is derived from an EMBL/GenBank/DDBJ whole genome shotgun (WGS) entry which is preliminary data.</text>
</comment>